<name>A0A5J4YMQ8_PORPP</name>
<reference evidence="3" key="1">
    <citation type="journal article" date="2019" name="Nat. Commun.">
        <title>Expansion of phycobilisome linker gene families in mesophilic red algae.</title>
        <authorList>
            <person name="Lee J."/>
            <person name="Kim D."/>
            <person name="Bhattacharya D."/>
            <person name="Yoon H.S."/>
        </authorList>
    </citation>
    <scope>NUCLEOTIDE SEQUENCE [LARGE SCALE GENOMIC DNA]</scope>
    <source>
        <strain evidence="3">CCMP 1328</strain>
    </source>
</reference>
<dbReference type="EMBL" id="VRMN01000008">
    <property type="protein sequence ID" value="KAA8492781.1"/>
    <property type="molecule type" value="Genomic_DNA"/>
</dbReference>
<proteinExistence type="predicted"/>
<keyword evidence="3" id="KW-1185">Reference proteome</keyword>
<dbReference type="AlphaFoldDB" id="A0A5J4YMQ8"/>
<gene>
    <name evidence="2" type="ORF">FVE85_9053</name>
</gene>
<feature type="region of interest" description="Disordered" evidence="1">
    <location>
        <begin position="62"/>
        <end position="100"/>
    </location>
</feature>
<organism evidence="2 3">
    <name type="scientific">Porphyridium purpureum</name>
    <name type="common">Red alga</name>
    <name type="synonym">Porphyridium cruentum</name>
    <dbReference type="NCBI Taxonomy" id="35688"/>
    <lineage>
        <taxon>Eukaryota</taxon>
        <taxon>Rhodophyta</taxon>
        <taxon>Bangiophyceae</taxon>
        <taxon>Porphyridiales</taxon>
        <taxon>Porphyridiaceae</taxon>
        <taxon>Porphyridium</taxon>
    </lineage>
</organism>
<accession>A0A5J4YMQ8</accession>
<dbReference type="Proteomes" id="UP000324585">
    <property type="component" value="Unassembled WGS sequence"/>
</dbReference>
<evidence type="ECO:0000256" key="1">
    <source>
        <dbReference type="SAM" id="MobiDB-lite"/>
    </source>
</evidence>
<evidence type="ECO:0000313" key="3">
    <source>
        <dbReference type="Proteomes" id="UP000324585"/>
    </source>
</evidence>
<evidence type="ECO:0000313" key="2">
    <source>
        <dbReference type="EMBL" id="KAA8492781.1"/>
    </source>
</evidence>
<sequence length="118" mass="12872">MAFNQVVAVLEGSLDERPSSLLAGPMFADSVRGASEDSQINAEATSASVPPARVARPIRAESGSLHWRSSDEWSSDLSDHKGAEDAIPSQPRRSRLRRDACSVRSALRALRMRLRKSN</sequence>
<comment type="caution">
    <text evidence="2">The sequence shown here is derived from an EMBL/GenBank/DDBJ whole genome shotgun (WGS) entry which is preliminary data.</text>
</comment>
<protein>
    <submittedName>
        <fullName evidence="2">Uncharacterized protein</fullName>
    </submittedName>
</protein>